<dbReference type="EC" id="3.4.-.-" evidence="1"/>
<proteinExistence type="inferred from homology"/>
<dbReference type="GO" id="GO:0016805">
    <property type="term" value="F:dipeptidase activity"/>
    <property type="evidence" value="ECO:0007669"/>
    <property type="project" value="UniProtKB-KW"/>
</dbReference>
<dbReference type="GO" id="GO:0070004">
    <property type="term" value="F:cysteine-type exopeptidase activity"/>
    <property type="evidence" value="ECO:0007669"/>
    <property type="project" value="InterPro"/>
</dbReference>
<evidence type="ECO:0000313" key="3">
    <source>
        <dbReference type="Proteomes" id="UP001300871"/>
    </source>
</evidence>
<evidence type="ECO:0000256" key="1">
    <source>
        <dbReference type="RuleBase" id="RU364089"/>
    </source>
</evidence>
<name>A0AAW6B232_CLOSY</name>
<accession>A0AAW6B232</accession>
<comment type="similarity">
    <text evidence="1">Belongs to the peptidase C69 family.</text>
</comment>
<comment type="catalytic activity">
    <reaction evidence="1">
        <text>an L-aminoacyl-L-amino acid + H2O = 2 an L-alpha-amino acid</text>
        <dbReference type="Rhea" id="RHEA:48940"/>
        <dbReference type="ChEBI" id="CHEBI:15377"/>
        <dbReference type="ChEBI" id="CHEBI:59869"/>
        <dbReference type="ChEBI" id="CHEBI:77460"/>
    </reaction>
</comment>
<dbReference type="RefSeq" id="WP_118021240.1">
    <property type="nucleotide sequence ID" value="NZ_CACRUA010000069.1"/>
</dbReference>
<organism evidence="2 3">
    <name type="scientific">Clostridium symbiosum</name>
    <name type="common">Bacteroides symbiosus</name>
    <dbReference type="NCBI Taxonomy" id="1512"/>
    <lineage>
        <taxon>Bacteria</taxon>
        <taxon>Bacillati</taxon>
        <taxon>Bacillota</taxon>
        <taxon>Clostridia</taxon>
        <taxon>Lachnospirales</taxon>
        <taxon>Lachnospiraceae</taxon>
        <taxon>Otoolea</taxon>
    </lineage>
</organism>
<reference evidence="2" key="1">
    <citation type="submission" date="2023-01" db="EMBL/GenBank/DDBJ databases">
        <title>Human gut microbiome strain richness.</title>
        <authorList>
            <person name="Chen-Liaw A."/>
        </authorList>
    </citation>
    <scope>NUCLEOTIDE SEQUENCE</scope>
    <source>
        <strain evidence="2">B1_m1001713B170214d0_201011</strain>
    </source>
</reference>
<sequence length="441" mass="49832">MCDTIGVSGRLCRSGNPIFGKASDRAVNEPQPFIFVPAADHVDGEQVRCTYIGVEQVSHTNAMILAKPSWIWGAEIGVNEHGVCMGNESVFSREMNTREKALLGMDIVRLTLERSETAADAVRIVGELMERYGQGGNASFDTVFHYDNAYMIMDEREIWHVETAGKHYWAAKRVDGAYSISNYLSICTPDRMHGGLIENAVRKGYPVDEPFDFAKAYVDWSSPVNRSGMLRRCCSYQMANKHANHFNVEHMVETLRAHYSEDAWTDGDSCVCMHAKNPAHPEDVVCQTCSAMIAECRGRDTVMWGTGMGVTCIAPFQPFWFDAYSKKQVFSYGEMDKGVDEWIRREGINRAILDGRIPAEQYKEELHRLEKMWFARVEQVQPDRASRQALCDEIGDEADAFIGKWLDFAKTAAPAPLGTEDFQNYWNKKNGELGKNRRLAK</sequence>
<dbReference type="EMBL" id="JAQLGM010000023">
    <property type="protein sequence ID" value="MDB2000632.1"/>
    <property type="molecule type" value="Genomic_DNA"/>
</dbReference>
<dbReference type="AlphaFoldDB" id="A0AAW6B232"/>
<dbReference type="Pfam" id="PF03577">
    <property type="entry name" value="Peptidase_C69"/>
    <property type="match status" value="1"/>
</dbReference>
<dbReference type="PANTHER" id="PTHR12994">
    <property type="entry name" value="SECERNIN"/>
    <property type="match status" value="1"/>
</dbReference>
<protein>
    <recommendedName>
        <fullName evidence="1">Dipeptidase</fullName>
        <ecNumber evidence="1">3.4.-.-</ecNumber>
    </recommendedName>
</protein>
<dbReference type="InterPro" id="IPR005322">
    <property type="entry name" value="Peptidase_C69"/>
</dbReference>
<dbReference type="GO" id="GO:0006508">
    <property type="term" value="P:proteolysis"/>
    <property type="evidence" value="ECO:0007669"/>
    <property type="project" value="UniProtKB-KW"/>
</dbReference>
<keyword evidence="1 2" id="KW-0224">Dipeptidase</keyword>
<keyword evidence="1 2" id="KW-0378">Hydrolase</keyword>
<evidence type="ECO:0000313" key="2">
    <source>
        <dbReference type="EMBL" id="MDB2000632.1"/>
    </source>
</evidence>
<dbReference type="PANTHER" id="PTHR12994:SF17">
    <property type="entry name" value="LD30995P"/>
    <property type="match status" value="1"/>
</dbReference>
<dbReference type="Gene3D" id="3.60.60.10">
    <property type="entry name" value="Penicillin V Acylase, Chain A"/>
    <property type="match status" value="1"/>
</dbReference>
<keyword evidence="1" id="KW-0645">Protease</keyword>
<comment type="caution">
    <text evidence="2">The sequence shown here is derived from an EMBL/GenBank/DDBJ whole genome shotgun (WGS) entry which is preliminary data.</text>
</comment>
<dbReference type="Proteomes" id="UP001300871">
    <property type="component" value="Unassembled WGS sequence"/>
</dbReference>
<gene>
    <name evidence="2" type="ORF">PM006_10520</name>
</gene>